<organism evidence="1 2">
    <name type="scientific">Neobacillus rhizophilus</name>
    <dbReference type="NCBI Taxonomy" id="2833579"/>
    <lineage>
        <taxon>Bacteria</taxon>
        <taxon>Bacillati</taxon>
        <taxon>Bacillota</taxon>
        <taxon>Bacilli</taxon>
        <taxon>Bacillales</taxon>
        <taxon>Bacillaceae</taxon>
        <taxon>Neobacillus</taxon>
    </lineage>
</organism>
<keyword evidence="2" id="KW-1185">Reference proteome</keyword>
<dbReference type="EMBL" id="JAGYPF010000003">
    <property type="protein sequence ID" value="MBS4214156.1"/>
    <property type="molecule type" value="Genomic_DNA"/>
</dbReference>
<gene>
    <name evidence="1" type="ORF">KHA99_17025</name>
</gene>
<dbReference type="Proteomes" id="UP000679749">
    <property type="component" value="Unassembled WGS sequence"/>
</dbReference>
<proteinExistence type="predicted"/>
<dbReference type="RefSeq" id="WP_213118647.1">
    <property type="nucleotide sequence ID" value="NZ_JAGYPF010000003.1"/>
</dbReference>
<dbReference type="AlphaFoldDB" id="A0A942YXR9"/>
<sequence>MKVMGNLGMLPVPEVVLSDNRSKEFLYREFIIISKEVSLPLCLLLMKNSLRWFKNVFDN</sequence>
<evidence type="ECO:0000313" key="2">
    <source>
        <dbReference type="Proteomes" id="UP000679749"/>
    </source>
</evidence>
<comment type="caution">
    <text evidence="1">The sequence shown here is derived from an EMBL/GenBank/DDBJ whole genome shotgun (WGS) entry which is preliminary data.</text>
</comment>
<accession>A0A942YXR9</accession>
<evidence type="ECO:0000313" key="1">
    <source>
        <dbReference type="EMBL" id="MBS4214156.1"/>
    </source>
</evidence>
<reference evidence="1" key="1">
    <citation type="submission" date="2021-05" db="EMBL/GenBank/DDBJ databases">
        <title>Novel Bacillus species.</title>
        <authorList>
            <person name="Liu G."/>
        </authorList>
    </citation>
    <scope>NUCLEOTIDE SEQUENCE</scope>
    <source>
        <strain evidence="1">FJAT-49825</strain>
    </source>
</reference>
<protein>
    <submittedName>
        <fullName evidence="1">Uncharacterized protein</fullName>
    </submittedName>
</protein>
<name>A0A942YXR9_9BACI</name>